<dbReference type="KEGG" id="mtt:Ftrac_1397"/>
<reference evidence="1 2" key="1">
    <citation type="journal article" date="2011" name="Stand. Genomic Sci.">
        <title>Complete genome sequence of Marivirga tractuosa type strain (H-43).</title>
        <authorList>
            <person name="Pagani I."/>
            <person name="Chertkov O."/>
            <person name="Lapidus A."/>
            <person name="Lucas S."/>
            <person name="Del Rio T.G."/>
            <person name="Tice H."/>
            <person name="Copeland A."/>
            <person name="Cheng J.F."/>
            <person name="Nolan M."/>
            <person name="Saunders E."/>
            <person name="Pitluck S."/>
            <person name="Held B."/>
            <person name="Goodwin L."/>
            <person name="Liolios K."/>
            <person name="Ovchinikova G."/>
            <person name="Ivanova N."/>
            <person name="Mavromatis K."/>
            <person name="Pati A."/>
            <person name="Chen A."/>
            <person name="Palaniappan K."/>
            <person name="Land M."/>
            <person name="Hauser L."/>
            <person name="Jeffries C.D."/>
            <person name="Detter J.C."/>
            <person name="Han C."/>
            <person name="Tapia R."/>
            <person name="Ngatchou-Djao O.D."/>
            <person name="Rohde M."/>
            <person name="Goker M."/>
            <person name="Spring S."/>
            <person name="Sikorski J."/>
            <person name="Woyke T."/>
            <person name="Bristow J."/>
            <person name="Eisen J.A."/>
            <person name="Markowitz V."/>
            <person name="Hugenholtz P."/>
            <person name="Klenk H.P."/>
            <person name="Kyrpides N.C."/>
        </authorList>
    </citation>
    <scope>NUCLEOTIDE SEQUENCE [LARGE SCALE GENOMIC DNA]</scope>
    <source>
        <strain evidence="2">ATCC 23168 / DSM 4126 / NBRC 15989 / NCIMB 1408 / VKM B-1430 / H-43</strain>
    </source>
</reference>
<evidence type="ECO:0000313" key="1">
    <source>
        <dbReference type="EMBL" id="ADR21387.1"/>
    </source>
</evidence>
<evidence type="ECO:0000313" key="2">
    <source>
        <dbReference type="Proteomes" id="UP000008720"/>
    </source>
</evidence>
<organism evidence="1 2">
    <name type="scientific">Marivirga tractuosa (strain ATCC 23168 / DSM 4126 / NBRC 15989 / NCIMB 1408 / VKM B-1430 / H-43)</name>
    <name type="common">Microscilla tractuosa</name>
    <name type="synonym">Flexibacter tractuosus</name>
    <dbReference type="NCBI Taxonomy" id="643867"/>
    <lineage>
        <taxon>Bacteria</taxon>
        <taxon>Pseudomonadati</taxon>
        <taxon>Bacteroidota</taxon>
        <taxon>Cytophagia</taxon>
        <taxon>Cytophagales</taxon>
        <taxon>Marivirgaceae</taxon>
        <taxon>Marivirga</taxon>
    </lineage>
</organism>
<dbReference type="EMBL" id="CP002349">
    <property type="protein sequence ID" value="ADR21387.1"/>
    <property type="molecule type" value="Genomic_DNA"/>
</dbReference>
<keyword evidence="2" id="KW-1185">Reference proteome</keyword>
<dbReference type="Proteomes" id="UP000008720">
    <property type="component" value="Chromosome"/>
</dbReference>
<protein>
    <submittedName>
        <fullName evidence="1">Uncharacterized protein</fullName>
    </submittedName>
</protein>
<gene>
    <name evidence="1" type="ordered locus">Ftrac_1397</name>
</gene>
<dbReference type="AlphaFoldDB" id="E4TMV6"/>
<accession>E4TMV6</accession>
<proteinExistence type="predicted"/>
<name>E4TMV6_MARTH</name>
<dbReference type="HOGENOM" id="CLU_2789030_0_0_10"/>
<dbReference type="STRING" id="643867.Ftrac_1397"/>
<sequence length="68" mass="8402">MVMENTIYTDPKQYASYKQLMRTYIQYQYQENAPLKITDEILEMEYQMLKGENTLHYVLENWEFYSDL</sequence>